<dbReference type="PROSITE" id="PS51462">
    <property type="entry name" value="NUDIX"/>
    <property type="match status" value="1"/>
</dbReference>
<evidence type="ECO:0000256" key="2">
    <source>
        <dbReference type="ARBA" id="ARBA00007579"/>
    </source>
</evidence>
<keyword evidence="4" id="KW-0414">Isoprene biosynthesis</keyword>
<dbReference type="GO" id="GO:0005737">
    <property type="term" value="C:cytoplasm"/>
    <property type="evidence" value="ECO:0007669"/>
    <property type="project" value="TreeGrafter"/>
</dbReference>
<name>A0A3R9YG73_9HYPH</name>
<gene>
    <name evidence="7" type="ORF">EJC49_25450</name>
</gene>
<evidence type="ECO:0000256" key="3">
    <source>
        <dbReference type="ARBA" id="ARBA00012057"/>
    </source>
</evidence>
<evidence type="ECO:0000313" key="8">
    <source>
        <dbReference type="Proteomes" id="UP000278398"/>
    </source>
</evidence>
<feature type="domain" description="Nudix hydrolase" evidence="6">
    <location>
        <begin position="13"/>
        <end position="154"/>
    </location>
</feature>
<keyword evidence="5" id="KW-0413">Isomerase</keyword>
<evidence type="ECO:0000256" key="1">
    <source>
        <dbReference type="ARBA" id="ARBA00004826"/>
    </source>
</evidence>
<dbReference type="PANTHER" id="PTHR10885:SF0">
    <property type="entry name" value="ISOPENTENYL-DIPHOSPHATE DELTA-ISOMERASE"/>
    <property type="match status" value="1"/>
</dbReference>
<dbReference type="InterPro" id="IPR011876">
    <property type="entry name" value="IsopentenylPP_isomerase_typ1"/>
</dbReference>
<dbReference type="EMBL" id="RWKW01000179">
    <property type="protein sequence ID" value="RST78520.1"/>
    <property type="molecule type" value="Genomic_DNA"/>
</dbReference>
<evidence type="ECO:0000313" key="7">
    <source>
        <dbReference type="EMBL" id="RST78520.1"/>
    </source>
</evidence>
<dbReference type="AlphaFoldDB" id="A0A3R9YG73"/>
<dbReference type="SUPFAM" id="SSF55811">
    <property type="entry name" value="Nudix"/>
    <property type="match status" value="1"/>
</dbReference>
<reference evidence="7 8" key="1">
    <citation type="submission" date="2018-12" db="EMBL/GenBank/DDBJ databases">
        <title>Mesorhizobium carbonis sp. nov., isolated from coal mine water.</title>
        <authorList>
            <person name="Xin W."/>
            <person name="Xu Z."/>
            <person name="Xiang F."/>
            <person name="Zhang J."/>
            <person name="Xi L."/>
            <person name="Liu J."/>
        </authorList>
    </citation>
    <scope>NUCLEOTIDE SEQUENCE [LARGE SCALE GENOMIC DNA]</scope>
    <source>
        <strain evidence="7 8">B2.3</strain>
    </source>
</reference>
<dbReference type="OrthoDB" id="9809458at2"/>
<comment type="pathway">
    <text evidence="1">Isoprenoid biosynthesis; dimethylallyl diphosphate biosynthesis; dimethylallyl diphosphate from isopentenyl diphosphate: step 1/1.</text>
</comment>
<proteinExistence type="inferred from homology"/>
<sequence length="168" mass="18834">MPVGKLEAHQRALRHVAVSIFVFAGDRLLIQRRAFGKYHSGGQWANTCCTHPRWGEAPATCARRRLGEELGFTLPLTARGVVDYRANVGNGMVENEHVHVFEANLSASAAFGPGALPLDRFDPSEVQSVAWRDRGWLRSAIDRNAGDFTPWFRIYLDRWTELGLSSRD</sequence>
<keyword evidence="8" id="KW-1185">Reference proteome</keyword>
<dbReference type="InterPro" id="IPR000086">
    <property type="entry name" value="NUDIX_hydrolase_dom"/>
</dbReference>
<evidence type="ECO:0000259" key="6">
    <source>
        <dbReference type="PROSITE" id="PS51462"/>
    </source>
</evidence>
<protein>
    <recommendedName>
        <fullName evidence="3">isopentenyl-diphosphate Delta-isomerase</fullName>
        <ecNumber evidence="3">5.3.3.2</ecNumber>
    </recommendedName>
</protein>
<organism evidence="7 8">
    <name type="scientific">Aquibium carbonis</name>
    <dbReference type="NCBI Taxonomy" id="2495581"/>
    <lineage>
        <taxon>Bacteria</taxon>
        <taxon>Pseudomonadati</taxon>
        <taxon>Pseudomonadota</taxon>
        <taxon>Alphaproteobacteria</taxon>
        <taxon>Hyphomicrobiales</taxon>
        <taxon>Phyllobacteriaceae</taxon>
        <taxon>Aquibium</taxon>
    </lineage>
</organism>
<evidence type="ECO:0000256" key="5">
    <source>
        <dbReference type="ARBA" id="ARBA00023235"/>
    </source>
</evidence>
<dbReference type="GO" id="GO:0009240">
    <property type="term" value="P:isopentenyl diphosphate biosynthetic process"/>
    <property type="evidence" value="ECO:0007669"/>
    <property type="project" value="TreeGrafter"/>
</dbReference>
<accession>A0A3R9YG73</accession>
<dbReference type="Proteomes" id="UP000278398">
    <property type="component" value="Unassembled WGS sequence"/>
</dbReference>
<dbReference type="GO" id="GO:0004452">
    <property type="term" value="F:isopentenyl-diphosphate delta-isomerase activity"/>
    <property type="evidence" value="ECO:0007669"/>
    <property type="project" value="UniProtKB-EC"/>
</dbReference>
<dbReference type="PANTHER" id="PTHR10885">
    <property type="entry name" value="ISOPENTENYL-DIPHOSPHATE DELTA-ISOMERASE"/>
    <property type="match status" value="1"/>
</dbReference>
<comment type="similarity">
    <text evidence="2">Belongs to the IPP isomerase type 1 family.</text>
</comment>
<evidence type="ECO:0000256" key="4">
    <source>
        <dbReference type="ARBA" id="ARBA00023229"/>
    </source>
</evidence>
<dbReference type="Pfam" id="PF00293">
    <property type="entry name" value="NUDIX"/>
    <property type="match status" value="1"/>
</dbReference>
<comment type="caution">
    <text evidence="7">The sequence shown here is derived from an EMBL/GenBank/DDBJ whole genome shotgun (WGS) entry which is preliminary data.</text>
</comment>
<dbReference type="InterPro" id="IPR015797">
    <property type="entry name" value="NUDIX_hydrolase-like_dom_sf"/>
</dbReference>
<dbReference type="Gene3D" id="3.90.79.10">
    <property type="entry name" value="Nucleoside Triphosphate Pyrophosphohydrolase"/>
    <property type="match status" value="1"/>
</dbReference>
<dbReference type="CDD" id="cd02885">
    <property type="entry name" value="NUDIX_IPP_Isomerase"/>
    <property type="match status" value="1"/>
</dbReference>
<dbReference type="EC" id="5.3.3.2" evidence="3"/>